<dbReference type="InterPro" id="IPR000740">
    <property type="entry name" value="GrpE"/>
</dbReference>
<comment type="similarity">
    <text evidence="1 4">Belongs to the GrpE family.</text>
</comment>
<evidence type="ECO:0000256" key="2">
    <source>
        <dbReference type="ARBA" id="ARBA00023186"/>
    </source>
</evidence>
<dbReference type="Gene3D" id="3.90.20.20">
    <property type="match status" value="1"/>
</dbReference>
<evidence type="ECO:0000313" key="7">
    <source>
        <dbReference type="Proteomes" id="UP001295423"/>
    </source>
</evidence>
<protein>
    <recommendedName>
        <fullName evidence="3">GrpE protein homolog</fullName>
    </recommendedName>
</protein>
<dbReference type="InterPro" id="IPR009012">
    <property type="entry name" value="GrpE_head"/>
</dbReference>
<dbReference type="HAMAP" id="MF_01151">
    <property type="entry name" value="GrpE"/>
    <property type="match status" value="1"/>
</dbReference>
<keyword evidence="3" id="KW-0496">Mitochondrion</keyword>
<evidence type="ECO:0000256" key="1">
    <source>
        <dbReference type="ARBA" id="ARBA00009054"/>
    </source>
</evidence>
<dbReference type="GO" id="GO:0030150">
    <property type="term" value="P:protein import into mitochondrial matrix"/>
    <property type="evidence" value="ECO:0007669"/>
    <property type="project" value="TreeGrafter"/>
</dbReference>
<feature type="region of interest" description="Disordered" evidence="5">
    <location>
        <begin position="60"/>
        <end position="99"/>
    </location>
</feature>
<accession>A0AAD2G672</accession>
<dbReference type="GO" id="GO:0006457">
    <property type="term" value="P:protein folding"/>
    <property type="evidence" value="ECO:0007669"/>
    <property type="project" value="InterPro"/>
</dbReference>
<dbReference type="GO" id="GO:0042803">
    <property type="term" value="F:protein homodimerization activity"/>
    <property type="evidence" value="ECO:0007669"/>
    <property type="project" value="InterPro"/>
</dbReference>
<dbReference type="GO" id="GO:0051087">
    <property type="term" value="F:protein-folding chaperone binding"/>
    <property type="evidence" value="ECO:0007669"/>
    <property type="project" value="InterPro"/>
</dbReference>
<reference evidence="6" key="1">
    <citation type="submission" date="2023-08" db="EMBL/GenBank/DDBJ databases">
        <authorList>
            <person name="Audoor S."/>
            <person name="Bilcke G."/>
        </authorList>
    </citation>
    <scope>NUCLEOTIDE SEQUENCE</scope>
</reference>
<evidence type="ECO:0000256" key="3">
    <source>
        <dbReference type="RuleBase" id="RU000640"/>
    </source>
</evidence>
<dbReference type="PRINTS" id="PR00773">
    <property type="entry name" value="GRPEPROTEIN"/>
</dbReference>
<proteinExistence type="inferred from homology"/>
<dbReference type="SUPFAM" id="SSF58014">
    <property type="entry name" value="Coiled-coil domain of nucleotide exchange factor GrpE"/>
    <property type="match status" value="1"/>
</dbReference>
<sequence length="251" mass="27360">MINGLRTIAAKSSRSSAALRSLSTAAARATSSHRIVAGATNPASVTVQSQEQNFQPQYRWFSDETKKEEAAAAETATEEPPKEEEPAAAAAAAEESPEQKLQAEVKELKDQLLRSLAEQENTRNIARKDVDSARNFAIKSFAKSLLEVSDNLNRALESVDESELETNTHLSSLYQGIQMTNDGLIKAFQSNGVTKFCEEPGDGFDPETMNALMEYPDESREPGTVGQVIKSGFMLNNRVLRPAEVGVVKKP</sequence>
<organism evidence="6 7">
    <name type="scientific">Cylindrotheca closterium</name>
    <dbReference type="NCBI Taxonomy" id="2856"/>
    <lineage>
        <taxon>Eukaryota</taxon>
        <taxon>Sar</taxon>
        <taxon>Stramenopiles</taxon>
        <taxon>Ochrophyta</taxon>
        <taxon>Bacillariophyta</taxon>
        <taxon>Bacillariophyceae</taxon>
        <taxon>Bacillariophycidae</taxon>
        <taxon>Bacillariales</taxon>
        <taxon>Bacillariaceae</taxon>
        <taxon>Cylindrotheca</taxon>
    </lineage>
</organism>
<comment type="caution">
    <text evidence="6">The sequence shown here is derived from an EMBL/GenBank/DDBJ whole genome shotgun (WGS) entry which is preliminary data.</text>
</comment>
<keyword evidence="2 3" id="KW-0143">Chaperone</keyword>
<comment type="function">
    <text evidence="3">Essential component of the PAM complex, a complex required for the translocation of transit peptide-containing proteins from the inner membrane into the mitochondrial matrix in an ATP-dependent manner.</text>
</comment>
<gene>
    <name evidence="6" type="ORF">CYCCA115_LOCUS20274</name>
</gene>
<dbReference type="GO" id="GO:0001405">
    <property type="term" value="C:PAM complex, Tim23 associated import motor"/>
    <property type="evidence" value="ECO:0007669"/>
    <property type="project" value="TreeGrafter"/>
</dbReference>
<evidence type="ECO:0000313" key="6">
    <source>
        <dbReference type="EMBL" id="CAJ1963683.1"/>
    </source>
</evidence>
<dbReference type="PROSITE" id="PS01071">
    <property type="entry name" value="GRPE"/>
    <property type="match status" value="1"/>
</dbReference>
<feature type="compositionally biased region" description="Basic and acidic residues" evidence="5">
    <location>
        <begin position="61"/>
        <end position="70"/>
    </location>
</feature>
<comment type="subcellular location">
    <subcellularLocation>
        <location evidence="3">Mitochondrion matrix</location>
    </subcellularLocation>
</comment>
<evidence type="ECO:0000256" key="4">
    <source>
        <dbReference type="RuleBase" id="RU004478"/>
    </source>
</evidence>
<dbReference type="SUPFAM" id="SSF51064">
    <property type="entry name" value="Head domain of nucleotide exchange factor GrpE"/>
    <property type="match status" value="1"/>
</dbReference>
<dbReference type="Proteomes" id="UP001295423">
    <property type="component" value="Unassembled WGS sequence"/>
</dbReference>
<dbReference type="Gene3D" id="2.30.22.10">
    <property type="entry name" value="Head domain of nucleotide exchange factor GrpE"/>
    <property type="match status" value="1"/>
</dbReference>
<dbReference type="InterPro" id="IPR013805">
    <property type="entry name" value="GrpE_CC"/>
</dbReference>
<dbReference type="Pfam" id="PF01025">
    <property type="entry name" value="GrpE"/>
    <property type="match status" value="1"/>
</dbReference>
<dbReference type="GO" id="GO:0000774">
    <property type="term" value="F:adenyl-nucleotide exchange factor activity"/>
    <property type="evidence" value="ECO:0007669"/>
    <property type="project" value="InterPro"/>
</dbReference>
<dbReference type="EMBL" id="CAKOGP040002158">
    <property type="protein sequence ID" value="CAJ1963683.1"/>
    <property type="molecule type" value="Genomic_DNA"/>
</dbReference>
<evidence type="ECO:0000256" key="5">
    <source>
        <dbReference type="SAM" id="MobiDB-lite"/>
    </source>
</evidence>
<dbReference type="AlphaFoldDB" id="A0AAD2G672"/>
<keyword evidence="7" id="KW-1185">Reference proteome</keyword>
<dbReference type="PANTHER" id="PTHR21237:SF23">
    <property type="entry name" value="GRPE PROTEIN HOMOLOG, MITOCHONDRIAL"/>
    <property type="match status" value="1"/>
</dbReference>
<dbReference type="PANTHER" id="PTHR21237">
    <property type="entry name" value="GRPE PROTEIN"/>
    <property type="match status" value="1"/>
</dbReference>
<name>A0AAD2G672_9STRA</name>
<dbReference type="CDD" id="cd00446">
    <property type="entry name" value="GrpE"/>
    <property type="match status" value="1"/>
</dbReference>
<dbReference type="GO" id="GO:0051082">
    <property type="term" value="F:unfolded protein binding"/>
    <property type="evidence" value="ECO:0007669"/>
    <property type="project" value="TreeGrafter"/>
</dbReference>